<keyword evidence="2" id="KW-0479">Metal-binding</keyword>
<dbReference type="STRING" id="1503925.TH53_14605"/>
<keyword evidence="1" id="KW-0436">Ligase</keyword>
<dbReference type="InterPro" id="IPR005494">
    <property type="entry name" value="GSPS_pre-ATP-grasp-like_dom"/>
</dbReference>
<dbReference type="InterPro" id="IPR016185">
    <property type="entry name" value="PreATP-grasp_dom_sf"/>
</dbReference>
<proteinExistence type="predicted"/>
<evidence type="ECO:0000256" key="2">
    <source>
        <dbReference type="ARBA" id="ARBA00022723"/>
    </source>
</evidence>
<reference evidence="7 8" key="1">
    <citation type="submission" date="2015-01" db="EMBL/GenBank/DDBJ databases">
        <title>Draft genome sequence of Pedobacter sp. NL19 isolated from sludge of an effluent treatment pond in an abandoned uranium mine.</title>
        <authorList>
            <person name="Santos T."/>
            <person name="Caetano T."/>
            <person name="Covas C."/>
            <person name="Cruz A."/>
            <person name="Mendo S."/>
        </authorList>
    </citation>
    <scope>NUCLEOTIDE SEQUENCE [LARGE SCALE GENOMIC DNA]</scope>
    <source>
        <strain evidence="7 8">NL19</strain>
    </source>
</reference>
<organism evidence="7 8">
    <name type="scientific">Pedobacter lusitanus</name>
    <dbReference type="NCBI Taxonomy" id="1503925"/>
    <lineage>
        <taxon>Bacteria</taxon>
        <taxon>Pseudomonadati</taxon>
        <taxon>Bacteroidota</taxon>
        <taxon>Sphingobacteriia</taxon>
        <taxon>Sphingobacteriales</taxon>
        <taxon>Sphingobacteriaceae</taxon>
        <taxon>Pedobacter</taxon>
    </lineage>
</organism>
<evidence type="ECO:0000256" key="4">
    <source>
        <dbReference type="ARBA" id="ARBA00022840"/>
    </source>
</evidence>
<keyword evidence="3" id="KW-0547">Nucleotide-binding</keyword>
<dbReference type="Pfam" id="PF03738">
    <property type="entry name" value="GSP_synth"/>
    <property type="match status" value="1"/>
</dbReference>
<dbReference type="GO" id="GO:0046872">
    <property type="term" value="F:metal ion binding"/>
    <property type="evidence" value="ECO:0007669"/>
    <property type="project" value="UniProtKB-KW"/>
</dbReference>
<dbReference type="Proteomes" id="UP000032049">
    <property type="component" value="Unassembled WGS sequence"/>
</dbReference>
<accession>A0A0D0FVJ4</accession>
<name>A0A0D0FVJ4_9SPHI</name>
<dbReference type="GO" id="GO:0005524">
    <property type="term" value="F:ATP binding"/>
    <property type="evidence" value="ECO:0007669"/>
    <property type="project" value="UniProtKB-KW"/>
</dbReference>
<evidence type="ECO:0000259" key="6">
    <source>
        <dbReference type="Pfam" id="PF03738"/>
    </source>
</evidence>
<evidence type="ECO:0000313" key="7">
    <source>
        <dbReference type="EMBL" id="KIO76469.1"/>
    </source>
</evidence>
<evidence type="ECO:0000256" key="5">
    <source>
        <dbReference type="ARBA" id="ARBA00022842"/>
    </source>
</evidence>
<sequence>MQRHTIIPRNNWQSLVEKLGFGFHTADVPYWDESAYYEFSLAEITKIESATAELWGMCLEAVQYIIDHKLYSKFAIPEKAIAIIEKSWNDDVPAIYGRFDFGFDGSSLKLFEFNADTPTSLFEAGIVQWFWLQDFASHKDQFNSVHERLIDYWKYLKPYLHEGILHFTCVKQSLEDLTTAEYMRDCAIQAGIPTKLIFIDDIGWNQEECEFVDLEDQEIKNIFKLYPWEWMVNEPFFDQLLLNPEVYWIEPAWKMLLSNKALLPILWKLYPNCPYILECYFEEENSLKDYVKKPIYSREGANISIVKNGQVLEETKGIYGKEGFICQQTFDIPGQENKIPVIGSWVIGQQPAGIGIREDNSLITGNKSCFVPHLINN</sequence>
<gene>
    <name evidence="7" type="ORF">TH53_14605</name>
</gene>
<dbReference type="GO" id="GO:0016874">
    <property type="term" value="F:ligase activity"/>
    <property type="evidence" value="ECO:0007669"/>
    <property type="project" value="UniProtKB-KW"/>
</dbReference>
<dbReference type="SUPFAM" id="SSF56059">
    <property type="entry name" value="Glutathione synthetase ATP-binding domain-like"/>
    <property type="match status" value="1"/>
</dbReference>
<dbReference type="EMBL" id="JXRA01000061">
    <property type="protein sequence ID" value="KIO76469.1"/>
    <property type="molecule type" value="Genomic_DNA"/>
</dbReference>
<dbReference type="SUPFAM" id="SSF52440">
    <property type="entry name" value="PreATP-grasp domain"/>
    <property type="match status" value="1"/>
</dbReference>
<dbReference type="AlphaFoldDB" id="A0A0D0FVJ4"/>
<protein>
    <submittedName>
        <fullName evidence="7">Glutathionylspermidine synthase</fullName>
    </submittedName>
</protein>
<evidence type="ECO:0000256" key="3">
    <source>
        <dbReference type="ARBA" id="ARBA00022741"/>
    </source>
</evidence>
<keyword evidence="8" id="KW-1185">Reference proteome</keyword>
<keyword evidence="4" id="KW-0067">ATP-binding</keyword>
<evidence type="ECO:0000256" key="1">
    <source>
        <dbReference type="ARBA" id="ARBA00022598"/>
    </source>
</evidence>
<dbReference type="OrthoDB" id="9765517at2"/>
<dbReference type="Gene3D" id="3.30.1490.330">
    <property type="match status" value="1"/>
</dbReference>
<feature type="domain" description="Glutathionylspermidine synthase pre-ATP-grasp-like" evidence="6">
    <location>
        <begin position="12"/>
        <end position="375"/>
    </location>
</feature>
<keyword evidence="5" id="KW-0460">Magnesium</keyword>
<dbReference type="RefSeq" id="WP_041882970.1">
    <property type="nucleotide sequence ID" value="NZ_CP157278.1"/>
</dbReference>
<comment type="caution">
    <text evidence="7">The sequence shown here is derived from an EMBL/GenBank/DDBJ whole genome shotgun (WGS) entry which is preliminary data.</text>
</comment>
<evidence type="ECO:0000313" key="8">
    <source>
        <dbReference type="Proteomes" id="UP000032049"/>
    </source>
</evidence>